<protein>
    <recommendedName>
        <fullName evidence="3">Transposase</fullName>
    </recommendedName>
</protein>
<dbReference type="EMBL" id="BARV01000399">
    <property type="protein sequence ID" value="GAH97891.1"/>
    <property type="molecule type" value="Genomic_DNA"/>
</dbReference>
<dbReference type="InterPro" id="IPR010921">
    <property type="entry name" value="Trp_repressor/repl_initiator"/>
</dbReference>
<organism evidence="2">
    <name type="scientific">marine sediment metagenome</name>
    <dbReference type="NCBI Taxonomy" id="412755"/>
    <lineage>
        <taxon>unclassified sequences</taxon>
        <taxon>metagenomes</taxon>
        <taxon>ecological metagenomes</taxon>
    </lineage>
</organism>
<name>X1JT16_9ZZZZ</name>
<dbReference type="GO" id="GO:0004803">
    <property type="term" value="F:transposase activity"/>
    <property type="evidence" value="ECO:0007669"/>
    <property type="project" value="InterPro"/>
</dbReference>
<feature type="coiled-coil region" evidence="1">
    <location>
        <begin position="52"/>
        <end position="86"/>
    </location>
</feature>
<evidence type="ECO:0000256" key="1">
    <source>
        <dbReference type="SAM" id="Coils"/>
    </source>
</evidence>
<dbReference type="GO" id="GO:0043565">
    <property type="term" value="F:sequence-specific DNA binding"/>
    <property type="evidence" value="ECO:0007669"/>
    <property type="project" value="InterPro"/>
</dbReference>
<accession>X1JT16</accession>
<gene>
    <name evidence="2" type="ORF">S06H3_01562</name>
</gene>
<reference evidence="2" key="1">
    <citation type="journal article" date="2014" name="Front. Microbiol.">
        <title>High frequency of phylogenetically diverse reductive dehalogenase-homologous genes in deep subseafloor sedimentary metagenomes.</title>
        <authorList>
            <person name="Kawai M."/>
            <person name="Futagami T."/>
            <person name="Toyoda A."/>
            <person name="Takaki Y."/>
            <person name="Nishi S."/>
            <person name="Hori S."/>
            <person name="Arai W."/>
            <person name="Tsubouchi T."/>
            <person name="Morono Y."/>
            <person name="Uchiyama I."/>
            <person name="Ito T."/>
            <person name="Fujiyama A."/>
            <person name="Inagaki F."/>
            <person name="Takami H."/>
        </authorList>
    </citation>
    <scope>NUCLEOTIDE SEQUENCE</scope>
    <source>
        <strain evidence="2">Expedition CK06-06</strain>
    </source>
</reference>
<dbReference type="GO" id="GO:0006313">
    <property type="term" value="P:DNA transposition"/>
    <property type="evidence" value="ECO:0007669"/>
    <property type="project" value="InterPro"/>
</dbReference>
<evidence type="ECO:0008006" key="3">
    <source>
        <dbReference type="Google" id="ProtNLM"/>
    </source>
</evidence>
<comment type="caution">
    <text evidence="2">The sequence shown here is derived from an EMBL/GenBank/DDBJ whole genome shotgun (WGS) entry which is preliminary data.</text>
</comment>
<dbReference type="AlphaFoldDB" id="X1JT16"/>
<dbReference type="SUPFAM" id="SSF48295">
    <property type="entry name" value="TrpR-like"/>
    <property type="match status" value="1"/>
</dbReference>
<evidence type="ECO:0000313" key="2">
    <source>
        <dbReference type="EMBL" id="GAH97891.1"/>
    </source>
</evidence>
<keyword evidence="1" id="KW-0175">Coiled coil</keyword>
<dbReference type="Pfam" id="PF01527">
    <property type="entry name" value="HTH_Tnp_1"/>
    <property type="match status" value="1"/>
</dbReference>
<sequence length="98" mass="11755">MSAKTRLSPKEKLRIFTESLKDSVKISEICRREEIWPNEYYRIKEKALSGALEALKNSRRKKDAEKERLKKETERLRNIILSQAEEIDLLKKKTNWDY</sequence>
<dbReference type="InterPro" id="IPR002514">
    <property type="entry name" value="Transposase_8"/>
</dbReference>
<proteinExistence type="predicted"/>